<feature type="transmembrane region" description="Helical" evidence="5">
    <location>
        <begin position="6"/>
        <end position="26"/>
    </location>
</feature>
<accession>A0A3A2ZTE1</accession>
<gene>
    <name evidence="7" type="ORF">PHISCL_01223</name>
</gene>
<keyword evidence="8" id="KW-1185">Reference proteome</keyword>
<dbReference type="EMBL" id="MVGC01000022">
    <property type="protein sequence ID" value="RJE26422.1"/>
    <property type="molecule type" value="Genomic_DNA"/>
</dbReference>
<feature type="transmembrane region" description="Helical" evidence="5">
    <location>
        <begin position="62"/>
        <end position="80"/>
    </location>
</feature>
<evidence type="ECO:0000256" key="2">
    <source>
        <dbReference type="ARBA" id="ARBA00022692"/>
    </source>
</evidence>
<dbReference type="Proteomes" id="UP000266188">
    <property type="component" value="Unassembled WGS sequence"/>
</dbReference>
<keyword evidence="3 5" id="KW-1133">Transmembrane helix</keyword>
<dbReference type="AlphaFoldDB" id="A0A3A2ZTE1"/>
<feature type="transmembrane region" description="Helical" evidence="5">
    <location>
        <begin position="33"/>
        <end position="50"/>
    </location>
</feature>
<organism evidence="7 8">
    <name type="scientific">Aspergillus sclerotialis</name>
    <dbReference type="NCBI Taxonomy" id="2070753"/>
    <lineage>
        <taxon>Eukaryota</taxon>
        <taxon>Fungi</taxon>
        <taxon>Dikarya</taxon>
        <taxon>Ascomycota</taxon>
        <taxon>Pezizomycotina</taxon>
        <taxon>Eurotiomycetes</taxon>
        <taxon>Eurotiomycetidae</taxon>
        <taxon>Eurotiales</taxon>
        <taxon>Aspergillaceae</taxon>
        <taxon>Aspergillus</taxon>
        <taxon>Aspergillus subgen. Polypaecilum</taxon>
    </lineage>
</organism>
<proteinExistence type="predicted"/>
<evidence type="ECO:0000313" key="8">
    <source>
        <dbReference type="Proteomes" id="UP000266188"/>
    </source>
</evidence>
<dbReference type="OrthoDB" id="1077582at2759"/>
<evidence type="ECO:0000256" key="5">
    <source>
        <dbReference type="SAM" id="Phobius"/>
    </source>
</evidence>
<dbReference type="Pfam" id="PF13813">
    <property type="entry name" value="MBOAT_2"/>
    <property type="match status" value="1"/>
</dbReference>
<comment type="caution">
    <text evidence="7">The sequence shown here is derived from an EMBL/GenBank/DDBJ whole genome shotgun (WGS) entry which is preliminary data.</text>
</comment>
<evidence type="ECO:0000313" key="7">
    <source>
        <dbReference type="EMBL" id="RJE26422.1"/>
    </source>
</evidence>
<feature type="transmembrane region" description="Helical" evidence="5">
    <location>
        <begin position="193"/>
        <end position="216"/>
    </location>
</feature>
<name>A0A3A2ZTE1_9EURO</name>
<evidence type="ECO:0000256" key="4">
    <source>
        <dbReference type="ARBA" id="ARBA00023136"/>
    </source>
</evidence>
<feature type="transmembrane region" description="Helical" evidence="5">
    <location>
        <begin position="274"/>
        <end position="293"/>
    </location>
</feature>
<feature type="domain" description="Wax synthase" evidence="6">
    <location>
        <begin position="224"/>
        <end position="308"/>
    </location>
</feature>
<evidence type="ECO:0000259" key="6">
    <source>
        <dbReference type="Pfam" id="PF13813"/>
    </source>
</evidence>
<keyword evidence="2 5" id="KW-0812">Transmembrane</keyword>
<reference evidence="8" key="1">
    <citation type="submission" date="2017-02" db="EMBL/GenBank/DDBJ databases">
        <authorList>
            <person name="Tafer H."/>
            <person name="Lopandic K."/>
        </authorList>
    </citation>
    <scope>NUCLEOTIDE SEQUENCE [LARGE SCALE GENOMIC DNA]</scope>
    <source>
        <strain evidence="8">CBS 366.77</strain>
    </source>
</reference>
<feature type="transmembrane region" description="Helical" evidence="5">
    <location>
        <begin position="347"/>
        <end position="365"/>
    </location>
</feature>
<protein>
    <recommendedName>
        <fullName evidence="6">Wax synthase domain-containing protein</fullName>
    </recommendedName>
</protein>
<evidence type="ECO:0000256" key="3">
    <source>
        <dbReference type="ARBA" id="ARBA00022989"/>
    </source>
</evidence>
<evidence type="ECO:0000256" key="1">
    <source>
        <dbReference type="ARBA" id="ARBA00004141"/>
    </source>
</evidence>
<feature type="transmembrane region" description="Helical" evidence="5">
    <location>
        <begin position="134"/>
        <end position="157"/>
    </location>
</feature>
<keyword evidence="4 5" id="KW-0472">Membrane</keyword>
<dbReference type="GO" id="GO:0016020">
    <property type="term" value="C:membrane"/>
    <property type="evidence" value="ECO:0007669"/>
    <property type="project" value="UniProtKB-SubCell"/>
</dbReference>
<sequence>MQSPILATIPVAYFVLSVLVSCAALNVSQSLRIYFLFPILLLAIKSFGSINHLNLVPGLPQLWGHLVFIHSVHITSLLYLEKWRLHPEGSNWDFHAAYKIWANPQFLNTHREVPRARNKINNKPSRIRFLRNRFLQFAAFYIIHQYVVSPLSLSAFLPLSIDTFAPAREKYFRRLSQVTIYETLFRVASVFRFIWLNVGGLHLAQTACAILFSIILRWDEPYEWQALFGTPLEAYSLRRFWGRFWHRIVVRPYTTYGLWLSQVCHLKTNSIAEVLFVSTFVFSLSGVAHALVTWQTLGCGYWKDISWFLMNATATVGETAVTKWWTRSIHGKDKDLEKARSTCYSGMLYKVLGFMWVFVFMFWSIPKWEYGKIYCVSWRMRA</sequence>
<comment type="subcellular location">
    <subcellularLocation>
        <location evidence="1">Membrane</location>
        <topology evidence="1">Multi-pass membrane protein</topology>
    </subcellularLocation>
</comment>
<dbReference type="InterPro" id="IPR032805">
    <property type="entry name" value="Wax_synthase_dom"/>
</dbReference>